<evidence type="ECO:0000313" key="8">
    <source>
        <dbReference type="EMBL" id="ACY14281.1"/>
    </source>
</evidence>
<dbReference type="Gene3D" id="1.25.40.10">
    <property type="entry name" value="Tetratricopeptide repeat domain"/>
    <property type="match status" value="2"/>
</dbReference>
<dbReference type="Gene3D" id="1.10.510.10">
    <property type="entry name" value="Transferase(Phosphotransferase) domain 1"/>
    <property type="match status" value="1"/>
</dbReference>
<dbReference type="Gene3D" id="3.30.200.20">
    <property type="entry name" value="Phosphorylase Kinase, domain 1"/>
    <property type="match status" value="1"/>
</dbReference>
<evidence type="ECO:0000256" key="4">
    <source>
        <dbReference type="ARBA" id="ARBA00022840"/>
    </source>
</evidence>
<dbReference type="PROSITE" id="PS00107">
    <property type="entry name" value="PROTEIN_KINASE_ATP"/>
    <property type="match status" value="1"/>
</dbReference>
<dbReference type="AlphaFoldDB" id="D0LXS6"/>
<dbReference type="PROSITE" id="PS00108">
    <property type="entry name" value="PROTEIN_KINASE_ST"/>
    <property type="match status" value="1"/>
</dbReference>
<keyword evidence="9" id="KW-1185">Reference proteome</keyword>
<accession>D0LXS6</accession>
<feature type="region of interest" description="Disordered" evidence="6">
    <location>
        <begin position="1"/>
        <end position="27"/>
    </location>
</feature>
<dbReference type="GO" id="GO:0005524">
    <property type="term" value="F:ATP binding"/>
    <property type="evidence" value="ECO:0007669"/>
    <property type="project" value="UniProtKB-UniRule"/>
</dbReference>
<proteinExistence type="predicted"/>
<dbReference type="InterPro" id="IPR008271">
    <property type="entry name" value="Ser/Thr_kinase_AS"/>
</dbReference>
<keyword evidence="2 5" id="KW-0547">Nucleotide-binding</keyword>
<evidence type="ECO:0000256" key="6">
    <source>
        <dbReference type="SAM" id="MobiDB-lite"/>
    </source>
</evidence>
<evidence type="ECO:0000256" key="2">
    <source>
        <dbReference type="ARBA" id="ARBA00022741"/>
    </source>
</evidence>
<reference evidence="8 9" key="1">
    <citation type="journal article" date="2010" name="Stand. Genomic Sci.">
        <title>Complete genome sequence of Haliangium ochraceum type strain (SMP-2).</title>
        <authorList>
            <consortium name="US DOE Joint Genome Institute (JGI-PGF)"/>
            <person name="Ivanova N."/>
            <person name="Daum C."/>
            <person name="Lang E."/>
            <person name="Abt B."/>
            <person name="Kopitz M."/>
            <person name="Saunders E."/>
            <person name="Lapidus A."/>
            <person name="Lucas S."/>
            <person name="Glavina Del Rio T."/>
            <person name="Nolan M."/>
            <person name="Tice H."/>
            <person name="Copeland A."/>
            <person name="Cheng J.F."/>
            <person name="Chen F."/>
            <person name="Bruce D."/>
            <person name="Goodwin L."/>
            <person name="Pitluck S."/>
            <person name="Mavromatis K."/>
            <person name="Pati A."/>
            <person name="Mikhailova N."/>
            <person name="Chen A."/>
            <person name="Palaniappan K."/>
            <person name="Land M."/>
            <person name="Hauser L."/>
            <person name="Chang Y.J."/>
            <person name="Jeffries C.D."/>
            <person name="Detter J.C."/>
            <person name="Brettin T."/>
            <person name="Rohde M."/>
            <person name="Goker M."/>
            <person name="Bristow J."/>
            <person name="Markowitz V."/>
            <person name="Eisen J.A."/>
            <person name="Hugenholtz P."/>
            <person name="Kyrpides N.C."/>
            <person name="Klenk H.P."/>
        </authorList>
    </citation>
    <scope>NUCLEOTIDE SEQUENCE [LARGE SCALE GENOMIC DNA]</scope>
    <source>
        <strain evidence="9">DSM 14365 / CIP 107738 / JCM 11303 / AJ 13395 / SMP-2</strain>
    </source>
</reference>
<evidence type="ECO:0000256" key="5">
    <source>
        <dbReference type="PROSITE-ProRule" id="PRU10141"/>
    </source>
</evidence>
<feature type="region of interest" description="Disordered" evidence="6">
    <location>
        <begin position="220"/>
        <end position="267"/>
    </location>
</feature>
<dbReference type="PROSITE" id="PS50011">
    <property type="entry name" value="PROTEIN_KINASE_DOM"/>
    <property type="match status" value="1"/>
</dbReference>
<dbReference type="InterPro" id="IPR019734">
    <property type="entry name" value="TPR_rpt"/>
</dbReference>
<dbReference type="SUPFAM" id="SSF48452">
    <property type="entry name" value="TPR-like"/>
    <property type="match status" value="2"/>
</dbReference>
<dbReference type="Pfam" id="PF13424">
    <property type="entry name" value="TPR_12"/>
    <property type="match status" value="1"/>
</dbReference>
<dbReference type="KEGG" id="hoh:Hoch_1732"/>
<keyword evidence="1" id="KW-0808">Transferase</keyword>
<dbReference type="GO" id="GO:0004674">
    <property type="term" value="F:protein serine/threonine kinase activity"/>
    <property type="evidence" value="ECO:0007669"/>
    <property type="project" value="UniProtKB-KW"/>
</dbReference>
<dbReference type="SUPFAM" id="SSF56112">
    <property type="entry name" value="Protein kinase-like (PK-like)"/>
    <property type="match status" value="1"/>
</dbReference>
<dbReference type="eggNOG" id="COG0515">
    <property type="taxonomic scope" value="Bacteria"/>
</dbReference>
<dbReference type="OrthoDB" id="9801841at2"/>
<keyword evidence="3 8" id="KW-0418">Kinase</keyword>
<dbReference type="HOGENOM" id="CLU_009368_0_0_7"/>
<dbReference type="RefSeq" id="WP_012826889.1">
    <property type="nucleotide sequence ID" value="NC_013440.1"/>
</dbReference>
<dbReference type="InterPro" id="IPR011990">
    <property type="entry name" value="TPR-like_helical_dom_sf"/>
</dbReference>
<dbReference type="InterPro" id="IPR011009">
    <property type="entry name" value="Kinase-like_dom_sf"/>
</dbReference>
<organism evidence="8 9">
    <name type="scientific">Haliangium ochraceum (strain DSM 14365 / JCM 11303 / SMP-2)</name>
    <dbReference type="NCBI Taxonomy" id="502025"/>
    <lineage>
        <taxon>Bacteria</taxon>
        <taxon>Pseudomonadati</taxon>
        <taxon>Myxococcota</taxon>
        <taxon>Polyangia</taxon>
        <taxon>Haliangiales</taxon>
        <taxon>Kofleriaceae</taxon>
        <taxon>Haliangium</taxon>
    </lineage>
</organism>
<dbReference type="InterPro" id="IPR000719">
    <property type="entry name" value="Prot_kinase_dom"/>
</dbReference>
<dbReference type="PANTHER" id="PTHR43289:SF6">
    <property type="entry name" value="SERINE_THREONINE-PROTEIN KINASE NEKL-3"/>
    <property type="match status" value="1"/>
</dbReference>
<gene>
    <name evidence="8" type="ordered locus">Hoch_1732</name>
</gene>
<protein>
    <submittedName>
        <fullName evidence="8">Serine/threonine protein kinase</fullName>
    </submittedName>
</protein>
<evidence type="ECO:0000256" key="1">
    <source>
        <dbReference type="ARBA" id="ARBA00022679"/>
    </source>
</evidence>
<feature type="binding site" evidence="5">
    <location>
        <position position="74"/>
    </location>
    <ligand>
        <name>ATP</name>
        <dbReference type="ChEBI" id="CHEBI:30616"/>
    </ligand>
</feature>
<dbReference type="InterPro" id="IPR017441">
    <property type="entry name" value="Protein_kinase_ATP_BS"/>
</dbReference>
<feature type="compositionally biased region" description="Low complexity" evidence="6">
    <location>
        <begin position="228"/>
        <end position="240"/>
    </location>
</feature>
<feature type="region of interest" description="Disordered" evidence="6">
    <location>
        <begin position="286"/>
        <end position="306"/>
    </location>
</feature>
<dbReference type="STRING" id="502025.Hoch_1732"/>
<sequence length="1065" mass="116711">MAHDSSDPGTPTPSPSERPTSSRVRKASVRAKLFQKPELLRIGRFILLDTLGAGAMGEVHAAYDEQLDRKVALKLVRSDLNASTRADARLLREAQTLAQVSHPNVVQVYDAGIHEGSVYLAMEFIRGQTLTDWLEDTHELPRRDRQRAILRRFIAAGNGLVAAHAAGLAHRDFKPDNVLVGEDGRVRVVDFGLARAVADAADDDDDLAIARSGNHAAVRASGAHGRSGANAGAEATPAAPMLEGRGVRSSTMPMGKPAPDSDPAALSPELLDVGETMDISEEVSLSSLADASESGSQDGDSPAAQRKAALRLTATGMVMGTPRYMAPEQMRGRPADHRSDQFSFCVALFHALFGSWPFAGKSFPELARAAMAGQVEQPKNLAEVPAPVRRALLRGLSSEPDERYPDMGALLRELEAYSQPRRGWLVVVAAAALVLIGVLLFALQPAAEEPCAGAGDAVEALWSPSRATGLAQIFANSELPYAETVGRNTAAMLDEFAASWHEEARNACEDTHLRQVQSAEQLDRRMLCLGRGERRLDALLETLQGGADDVIERAVELTAALPDPAACRSPEAVAGPLPPMRADTKQKVEASRKRLTEARTQELLGHFDQALGLADAEVENARALLYSPILAEALHQRGRAFTSRGQADDYERAERDFLEVAAYLREERDAAVAGELWHDMVRLAARAHSDMSVGFKWAGREEAEVERSGNRVMARAEALNGLGRLYGANSEPEQKAEMNRQAIELVESSGELHPLALAKYHHSLANALGSADEAGKHWESARELFSDQLGDTHPSLTRLLRDYGRYHLFRGEYERAHTMYADALKNYEASGLNKSVEFARLHFDLVDLDTYSGNFEAARKRAHEATAIHELTYPEYPNEHRYSADPYIYQGYIDLRERRFDAARAAFQHALEIRQRHLPAHDPRLLSTRRYLAEALLGMGRSDDAMAQIANIRLYLAGVSNAATADTLANAQYLEGRIQLEKGHVSKAVPLLEEAYALADEFHIMRLERGYIAWYLARARLASGAADSKRNRALAEEARDHFASYGEGAAFERDAVDDWLARLGR</sequence>
<feature type="compositionally biased region" description="Polar residues" evidence="6">
    <location>
        <begin position="286"/>
        <end position="299"/>
    </location>
</feature>
<evidence type="ECO:0000259" key="7">
    <source>
        <dbReference type="PROSITE" id="PS50011"/>
    </source>
</evidence>
<dbReference type="CDD" id="cd14014">
    <property type="entry name" value="STKc_PknB_like"/>
    <property type="match status" value="1"/>
</dbReference>
<feature type="domain" description="Protein kinase" evidence="7">
    <location>
        <begin position="45"/>
        <end position="425"/>
    </location>
</feature>
<evidence type="ECO:0000256" key="3">
    <source>
        <dbReference type="ARBA" id="ARBA00022777"/>
    </source>
</evidence>
<dbReference type="Pfam" id="PF00069">
    <property type="entry name" value="Pkinase"/>
    <property type="match status" value="1"/>
</dbReference>
<dbReference type="EMBL" id="CP001804">
    <property type="protein sequence ID" value="ACY14281.1"/>
    <property type="molecule type" value="Genomic_DNA"/>
</dbReference>
<keyword evidence="4 5" id="KW-0067">ATP-binding</keyword>
<keyword evidence="8" id="KW-0723">Serine/threonine-protein kinase</keyword>
<dbReference type="eggNOG" id="COG0457">
    <property type="taxonomic scope" value="Bacteria"/>
</dbReference>
<dbReference type="PANTHER" id="PTHR43289">
    <property type="entry name" value="MITOGEN-ACTIVATED PROTEIN KINASE KINASE KINASE 20-RELATED"/>
    <property type="match status" value="1"/>
</dbReference>
<dbReference type="Proteomes" id="UP000001880">
    <property type="component" value="Chromosome"/>
</dbReference>
<dbReference type="SMART" id="SM00028">
    <property type="entry name" value="TPR"/>
    <property type="match status" value="4"/>
</dbReference>
<name>D0LXS6_HALO1</name>
<evidence type="ECO:0000313" key="9">
    <source>
        <dbReference type="Proteomes" id="UP000001880"/>
    </source>
</evidence>
<feature type="compositionally biased region" description="Low complexity" evidence="6">
    <location>
        <begin position="257"/>
        <end position="267"/>
    </location>
</feature>